<name>A0A183J1F8_9BILA</name>
<dbReference type="Proteomes" id="UP000270296">
    <property type="component" value="Unassembled WGS sequence"/>
</dbReference>
<dbReference type="OrthoDB" id="410104at2759"/>
<protein>
    <submittedName>
        <fullName evidence="3">Reverse transcriptase domain-containing protein</fullName>
    </submittedName>
</protein>
<evidence type="ECO:0000313" key="3">
    <source>
        <dbReference type="WBParaSite" id="SBAD_0001005501-mRNA-1"/>
    </source>
</evidence>
<keyword evidence="2" id="KW-1185">Reference proteome</keyword>
<proteinExistence type="predicted"/>
<dbReference type="EMBL" id="UZAM01013059">
    <property type="protein sequence ID" value="VDP25163.1"/>
    <property type="molecule type" value="Genomic_DNA"/>
</dbReference>
<accession>A0A183J1F8</accession>
<gene>
    <name evidence="1" type="ORF">SBAD_LOCUS9706</name>
</gene>
<organism evidence="3">
    <name type="scientific">Soboliphyme baturini</name>
    <dbReference type="NCBI Taxonomy" id="241478"/>
    <lineage>
        <taxon>Eukaryota</taxon>
        <taxon>Metazoa</taxon>
        <taxon>Ecdysozoa</taxon>
        <taxon>Nematoda</taxon>
        <taxon>Enoplea</taxon>
        <taxon>Dorylaimia</taxon>
        <taxon>Dioctophymatida</taxon>
        <taxon>Dioctophymatoidea</taxon>
        <taxon>Soboliphymatidae</taxon>
        <taxon>Soboliphyme</taxon>
    </lineage>
</organism>
<evidence type="ECO:0000313" key="1">
    <source>
        <dbReference type="EMBL" id="VDP25163.1"/>
    </source>
</evidence>
<dbReference type="WBParaSite" id="SBAD_0001005501-mRNA-1">
    <property type="protein sequence ID" value="SBAD_0001005501-mRNA-1"/>
    <property type="gene ID" value="SBAD_0001005501"/>
</dbReference>
<dbReference type="AlphaFoldDB" id="A0A183J1F8"/>
<sequence length="102" mass="11512">MEELCKKFYTKLFASCIDVAAPEILTTKKHTPPVRISEVRNAAFQMKSGKAPGNDGIRNELLKAGGHELWKATARFNRYLPEKTTPSNRGSFCFIKRAIKKI</sequence>
<evidence type="ECO:0000313" key="2">
    <source>
        <dbReference type="Proteomes" id="UP000270296"/>
    </source>
</evidence>
<reference evidence="1 2" key="2">
    <citation type="submission" date="2018-11" db="EMBL/GenBank/DDBJ databases">
        <authorList>
            <consortium name="Pathogen Informatics"/>
        </authorList>
    </citation>
    <scope>NUCLEOTIDE SEQUENCE [LARGE SCALE GENOMIC DNA]</scope>
</reference>
<reference evidence="3" key="1">
    <citation type="submission" date="2016-06" db="UniProtKB">
        <authorList>
            <consortium name="WormBaseParasite"/>
        </authorList>
    </citation>
    <scope>IDENTIFICATION</scope>
</reference>